<dbReference type="Pfam" id="PF00861">
    <property type="entry name" value="Ribosomal_L18p"/>
    <property type="match status" value="1"/>
</dbReference>
<dbReference type="PANTHER" id="PTHR12899">
    <property type="entry name" value="39S RIBOSOMAL PROTEIN L18, MITOCHONDRIAL"/>
    <property type="match status" value="1"/>
</dbReference>
<dbReference type="HAMAP" id="MF_01337_B">
    <property type="entry name" value="Ribosomal_uL18_B"/>
    <property type="match status" value="1"/>
</dbReference>
<evidence type="ECO:0000313" key="10">
    <source>
        <dbReference type="Proteomes" id="UP000673975"/>
    </source>
</evidence>
<dbReference type="GO" id="GO:0003735">
    <property type="term" value="F:structural constituent of ribosome"/>
    <property type="evidence" value="ECO:0007669"/>
    <property type="project" value="InterPro"/>
</dbReference>
<keyword evidence="2 7" id="KW-0699">rRNA-binding</keyword>
<dbReference type="GO" id="GO:0008097">
    <property type="term" value="F:5S rRNA binding"/>
    <property type="evidence" value="ECO:0007669"/>
    <property type="project" value="TreeGrafter"/>
</dbReference>
<dbReference type="RefSeq" id="WP_210511162.1">
    <property type="nucleotide sequence ID" value="NZ_JAFIDN010000003.1"/>
</dbReference>
<dbReference type="Proteomes" id="UP000673975">
    <property type="component" value="Unassembled WGS sequence"/>
</dbReference>
<evidence type="ECO:0000256" key="6">
    <source>
        <dbReference type="ARBA" id="ARBA00035197"/>
    </source>
</evidence>
<evidence type="ECO:0000256" key="2">
    <source>
        <dbReference type="ARBA" id="ARBA00022730"/>
    </source>
</evidence>
<gene>
    <name evidence="7" type="primary">rplR</name>
    <name evidence="9" type="ORF">NATSA_06335</name>
</gene>
<keyword evidence="5 7" id="KW-0687">Ribonucleoprotein</keyword>
<evidence type="ECO:0000256" key="8">
    <source>
        <dbReference type="SAM" id="MobiDB-lite"/>
    </source>
</evidence>
<evidence type="ECO:0000256" key="4">
    <source>
        <dbReference type="ARBA" id="ARBA00022980"/>
    </source>
</evidence>
<feature type="region of interest" description="Disordered" evidence="8">
    <location>
        <begin position="1"/>
        <end position="22"/>
    </location>
</feature>
<dbReference type="GO" id="GO:0022625">
    <property type="term" value="C:cytosolic large ribosomal subunit"/>
    <property type="evidence" value="ECO:0007669"/>
    <property type="project" value="TreeGrafter"/>
</dbReference>
<dbReference type="AlphaFoldDB" id="A0A8J7RLD6"/>
<dbReference type="GO" id="GO:0006412">
    <property type="term" value="P:translation"/>
    <property type="evidence" value="ECO:0007669"/>
    <property type="project" value="UniProtKB-UniRule"/>
</dbReference>
<keyword evidence="3 7" id="KW-0694">RNA-binding</keyword>
<evidence type="ECO:0000256" key="7">
    <source>
        <dbReference type="HAMAP-Rule" id="MF_01337"/>
    </source>
</evidence>
<feature type="compositionally biased region" description="Basic residues" evidence="8">
    <location>
        <begin position="7"/>
        <end position="19"/>
    </location>
</feature>
<dbReference type="InterPro" id="IPR005484">
    <property type="entry name" value="Ribosomal_uL18_bac/plant/anim"/>
</dbReference>
<dbReference type="CDD" id="cd00432">
    <property type="entry name" value="Ribosomal_L18_L5e"/>
    <property type="match status" value="1"/>
</dbReference>
<keyword evidence="4 7" id="KW-0689">Ribosomal protein</keyword>
<dbReference type="FunFam" id="3.30.420.100:FF:000001">
    <property type="entry name" value="50S ribosomal protein L18"/>
    <property type="match status" value="1"/>
</dbReference>
<dbReference type="PANTHER" id="PTHR12899:SF3">
    <property type="entry name" value="LARGE RIBOSOMAL SUBUNIT PROTEIN UL18M"/>
    <property type="match status" value="1"/>
</dbReference>
<dbReference type="InterPro" id="IPR057268">
    <property type="entry name" value="Ribosomal_L18"/>
</dbReference>
<dbReference type="NCBIfam" id="TIGR00060">
    <property type="entry name" value="L18_bact"/>
    <property type="match status" value="1"/>
</dbReference>
<dbReference type="SUPFAM" id="SSF53137">
    <property type="entry name" value="Translational machinery components"/>
    <property type="match status" value="1"/>
</dbReference>
<comment type="function">
    <text evidence="7">This is one of the proteins that bind and probably mediate the attachment of the 5S RNA into the large ribosomal subunit, where it forms part of the central protuberance.</text>
</comment>
<comment type="caution">
    <text evidence="9">The sequence shown here is derived from an EMBL/GenBank/DDBJ whole genome shotgun (WGS) entry which is preliminary data.</text>
</comment>
<evidence type="ECO:0000256" key="3">
    <source>
        <dbReference type="ARBA" id="ARBA00022884"/>
    </source>
</evidence>
<evidence type="ECO:0000313" key="9">
    <source>
        <dbReference type="EMBL" id="MBP3192273.1"/>
    </source>
</evidence>
<reference evidence="9" key="1">
    <citation type="submission" date="2021-02" db="EMBL/GenBank/DDBJ databases">
        <title>Natronogracilivirga saccharolytica gen. nov. sp. nov. a new anaerobic, haloalkiliphilic carbohydrate-fermenting bacterium from soda lake and proposing of Cyclonatronumiaceae fam. nov. in the phylum Balneolaeota.</title>
        <authorList>
            <person name="Zhilina T.N."/>
            <person name="Sorokin D.Y."/>
            <person name="Zavarzina D.G."/>
            <person name="Toshchakov S.V."/>
            <person name="Kublanov I.V."/>
        </authorList>
    </citation>
    <scope>NUCLEOTIDE SEQUENCE</scope>
    <source>
        <strain evidence="9">Z-1702</strain>
    </source>
</reference>
<evidence type="ECO:0000256" key="1">
    <source>
        <dbReference type="ARBA" id="ARBA00007116"/>
    </source>
</evidence>
<proteinExistence type="inferred from homology"/>
<dbReference type="InterPro" id="IPR004389">
    <property type="entry name" value="Ribosomal_uL18_bac-type"/>
</dbReference>
<evidence type="ECO:0000256" key="5">
    <source>
        <dbReference type="ARBA" id="ARBA00023274"/>
    </source>
</evidence>
<accession>A0A8J7RLD6</accession>
<comment type="subunit">
    <text evidence="7">Part of the 50S ribosomal subunit; part of the 5S rRNA/L5/L18/L25 subcomplex. Contacts the 5S and 23S rRNAs.</text>
</comment>
<comment type="similarity">
    <text evidence="1 7">Belongs to the universal ribosomal protein uL18 family.</text>
</comment>
<organism evidence="9 10">
    <name type="scientific">Natronogracilivirga saccharolytica</name>
    <dbReference type="NCBI Taxonomy" id="2812953"/>
    <lineage>
        <taxon>Bacteria</taxon>
        <taxon>Pseudomonadati</taxon>
        <taxon>Balneolota</taxon>
        <taxon>Balneolia</taxon>
        <taxon>Balneolales</taxon>
        <taxon>Cyclonatronaceae</taxon>
        <taxon>Natronogracilivirga</taxon>
    </lineage>
</organism>
<dbReference type="Gene3D" id="3.30.420.100">
    <property type="match status" value="1"/>
</dbReference>
<sequence>MSNFSKTARRSKIRRRVRSKISGTADTPRLAVFKSSKHVYAQLIDDQAGHTIAAASTVSKNMKDQMGEKAKMEKAEAIGEFLAKEAIDKGINQVVFDRSGYKYHGIIKSLAEGARKGGLQF</sequence>
<protein>
    <recommendedName>
        <fullName evidence="6 7">Large ribosomal subunit protein uL18</fullName>
    </recommendedName>
</protein>
<dbReference type="EMBL" id="JAFIDN010000003">
    <property type="protein sequence ID" value="MBP3192273.1"/>
    <property type="molecule type" value="Genomic_DNA"/>
</dbReference>
<name>A0A8J7RLD6_9BACT</name>
<keyword evidence="10" id="KW-1185">Reference proteome</keyword>